<proteinExistence type="predicted"/>
<evidence type="ECO:0000259" key="1">
    <source>
        <dbReference type="Pfam" id="PF00144"/>
    </source>
</evidence>
<dbReference type="InterPro" id="IPR001466">
    <property type="entry name" value="Beta-lactam-related"/>
</dbReference>
<evidence type="ECO:0000313" key="3">
    <source>
        <dbReference type="Proteomes" id="UP000324701"/>
    </source>
</evidence>
<dbReference type="InterPro" id="IPR050491">
    <property type="entry name" value="AmpC-like"/>
</dbReference>
<accession>A0A5B1BMS4</accession>
<comment type="caution">
    <text evidence="2">The sequence shown here is derived from an EMBL/GenBank/DDBJ whole genome shotgun (WGS) entry which is preliminary data.</text>
</comment>
<dbReference type="Gene3D" id="3.40.710.10">
    <property type="entry name" value="DD-peptidase/beta-lactamase superfamily"/>
    <property type="match status" value="1"/>
</dbReference>
<dbReference type="EMBL" id="VTZN01000062">
    <property type="protein sequence ID" value="KAA1250008.1"/>
    <property type="molecule type" value="Genomic_DNA"/>
</dbReference>
<gene>
    <name evidence="2" type="ORF">F0Q45_12065</name>
</gene>
<keyword evidence="3" id="KW-1185">Reference proteome</keyword>
<feature type="domain" description="Beta-lactamase-related" evidence="1">
    <location>
        <begin position="83"/>
        <end position="383"/>
    </location>
</feature>
<dbReference type="PANTHER" id="PTHR46825">
    <property type="entry name" value="D-ALANYL-D-ALANINE-CARBOXYPEPTIDASE/ENDOPEPTIDASE AMPH"/>
    <property type="match status" value="1"/>
</dbReference>
<evidence type="ECO:0000313" key="2">
    <source>
        <dbReference type="EMBL" id="KAA1250008.1"/>
    </source>
</evidence>
<protein>
    <submittedName>
        <fullName evidence="2">Serine hydrolase</fullName>
    </submittedName>
</protein>
<dbReference type="Pfam" id="PF00144">
    <property type="entry name" value="Beta-lactamase"/>
    <property type="match status" value="1"/>
</dbReference>
<dbReference type="SUPFAM" id="SSF56601">
    <property type="entry name" value="beta-lactamase/transpeptidase-like"/>
    <property type="match status" value="1"/>
</dbReference>
<dbReference type="GO" id="GO:0016787">
    <property type="term" value="F:hydrolase activity"/>
    <property type="evidence" value="ECO:0007669"/>
    <property type="project" value="UniProtKB-KW"/>
</dbReference>
<organism evidence="2 3">
    <name type="scientific">Mycobacterium simiae</name>
    <name type="common">Mycobacterium habana</name>
    <dbReference type="NCBI Taxonomy" id="1784"/>
    <lineage>
        <taxon>Bacteria</taxon>
        <taxon>Bacillati</taxon>
        <taxon>Actinomycetota</taxon>
        <taxon>Actinomycetes</taxon>
        <taxon>Mycobacteriales</taxon>
        <taxon>Mycobacteriaceae</taxon>
        <taxon>Mycobacterium</taxon>
        <taxon>Mycobacterium simiae complex</taxon>
    </lineage>
</organism>
<dbReference type="PANTHER" id="PTHR46825:SF9">
    <property type="entry name" value="BETA-LACTAMASE-RELATED DOMAIN-CONTAINING PROTEIN"/>
    <property type="match status" value="1"/>
</dbReference>
<reference evidence="2 3" key="1">
    <citation type="submission" date="2019-09" db="EMBL/GenBank/DDBJ databases">
        <title>Report of infection by Mycobacterium simiae a patient suffering from pulmonary tuberculosis.</title>
        <authorList>
            <person name="Mohanty P.S."/>
            <person name="Bansal A.K."/>
            <person name="Singh H."/>
            <person name="Sharma S."/>
            <person name="Patil S.A."/>
            <person name="Upadhaya P."/>
            <person name="Singh P.K."/>
            <person name="Kumar D."/>
            <person name="Kumar S."/>
            <person name="Singh R.K."/>
            <person name="Chaudhary B."/>
        </authorList>
    </citation>
    <scope>NUCLEOTIDE SEQUENCE [LARGE SCALE GENOMIC DNA]</scope>
    <source>
        <strain evidence="2 3">JAL-560-SIM</strain>
    </source>
</reference>
<dbReference type="Proteomes" id="UP000324701">
    <property type="component" value="Unassembled WGS sequence"/>
</dbReference>
<keyword evidence="2" id="KW-0378">Hydrolase</keyword>
<name>A0A5B1BMS4_MYCSI</name>
<sequence length="393" mass="41752">MAAIPIKSAWPGATEFRGGRRRRKLRTWATLLALFFGGCVGGCVGGCSSRHTTTAPSTKQPNTMANYAQASSSQEVLDGAVKADEPGCSAAVGVEGKVVWTGVRGMADLAAGEKIISDTVFDIGSVSKQFTATAFLLLVQAGKVALDDAVSEFVPDLPDWSASVTMAQLMHQTSGIPDYIGLLQSQGYQLSDRTTQAEALQALAAAAELAFKPGTRFEYSNSNYLLLGEVVHQVSGRTLPDFLNAEIFQPLGLAMVLDPVGAIPSKALPYERDSAQYRVADAAWEQIGDGAIQTTPSQLAKWGDNYRTGKVGGPKLLEAQLAEAVETERGSGDRYGAGIFALANGMLDHDGFWAGFVTAFRVSSDRRTSVAVSCNVDKQDPEAMAEALGRIWM</sequence>
<dbReference type="OrthoDB" id="3174977at2"/>
<dbReference type="AlphaFoldDB" id="A0A5B1BMS4"/>
<dbReference type="InterPro" id="IPR012338">
    <property type="entry name" value="Beta-lactam/transpept-like"/>
</dbReference>